<organism evidence="5 6">
    <name type="scientific">Tepidibacillus decaturensis</name>
    <dbReference type="NCBI Taxonomy" id="1413211"/>
    <lineage>
        <taxon>Bacteria</taxon>
        <taxon>Bacillati</taxon>
        <taxon>Bacillota</taxon>
        <taxon>Bacilli</taxon>
        <taxon>Bacillales</taxon>
        <taxon>Bacillaceae</taxon>
        <taxon>Tepidibacillus</taxon>
    </lineage>
</organism>
<keyword evidence="6" id="KW-1185">Reference proteome</keyword>
<dbReference type="InterPro" id="IPR050500">
    <property type="entry name" value="Phos_Acetyltrans/Butyryltrans"/>
</dbReference>
<name>A0A135L330_9BACI</name>
<dbReference type="InterPro" id="IPR002505">
    <property type="entry name" value="PTA_PTB"/>
</dbReference>
<dbReference type="NCBIfam" id="TIGR02706">
    <property type="entry name" value="P_butyryltrans"/>
    <property type="match status" value="1"/>
</dbReference>
<dbReference type="PANTHER" id="PTHR43356:SF2">
    <property type="entry name" value="PHOSPHATE ACETYLTRANSFERASE"/>
    <property type="match status" value="1"/>
</dbReference>
<accession>A0A135L330</accession>
<keyword evidence="3" id="KW-0012">Acyltransferase</keyword>
<dbReference type="Proteomes" id="UP000070352">
    <property type="component" value="Unassembled WGS sequence"/>
</dbReference>
<evidence type="ECO:0000256" key="2">
    <source>
        <dbReference type="ARBA" id="ARBA00022679"/>
    </source>
</evidence>
<dbReference type="STRING" id="1413211.U473_04225"/>
<dbReference type="SUPFAM" id="SSF53659">
    <property type="entry name" value="Isocitrate/Isopropylmalate dehydrogenase-like"/>
    <property type="match status" value="1"/>
</dbReference>
<dbReference type="GO" id="GO:0019605">
    <property type="term" value="P:butyrate metabolic process"/>
    <property type="evidence" value="ECO:0007669"/>
    <property type="project" value="InterPro"/>
</dbReference>
<dbReference type="RefSeq" id="WP_068723656.1">
    <property type="nucleotide sequence ID" value="NZ_LSKU01000001.1"/>
</dbReference>
<comment type="similarity">
    <text evidence="1">Belongs to the phosphate acetyltransferase and butyryltransferase family.</text>
</comment>
<comment type="caution">
    <text evidence="5">The sequence shown here is derived from an EMBL/GenBank/DDBJ whole genome shotgun (WGS) entry which is preliminary data.</text>
</comment>
<dbReference type="NCBIfam" id="NF006045">
    <property type="entry name" value="PRK08190.1"/>
    <property type="match status" value="1"/>
</dbReference>
<proteinExistence type="inferred from homology"/>
<sequence length="302" mass="32557">MNSFKKIISKIKRDALPQVAVAVAEDEEVLIAVQNALEKGFARFHLFGDESKIRQLAEKSMIPLDQVKITDERDHVKASLKAVNSVNTGESQILMKGLVPTPIILKAVLDKEIGLRTHRILSHIALFEVEGLDRLIFLTDAAMNISPSLEQKVQITQNAIDFARIIGLTEPKVAVLTALETVNPNMIATLDAALLSKMAERGQISGGIVDGPLALDNAISLEAAMHKGIKSKIAGQADILLVPNIEVGNTLYKSLVYFGKVKVGAVITGAKSPIVLTSRADSFETKLNSIALAVLLSQQANI</sequence>
<dbReference type="PANTHER" id="PTHR43356">
    <property type="entry name" value="PHOSPHATE ACETYLTRANSFERASE"/>
    <property type="match status" value="1"/>
</dbReference>
<dbReference type="NCBIfam" id="NF004472">
    <property type="entry name" value="PRK05805.1"/>
    <property type="match status" value="1"/>
</dbReference>
<protein>
    <submittedName>
        <fullName evidence="5">Phosphate butyryltransferase</fullName>
    </submittedName>
</protein>
<dbReference type="OrthoDB" id="9774179at2"/>
<evidence type="ECO:0000256" key="3">
    <source>
        <dbReference type="ARBA" id="ARBA00023315"/>
    </source>
</evidence>
<dbReference type="GO" id="GO:0050182">
    <property type="term" value="F:phosphate butyryltransferase activity"/>
    <property type="evidence" value="ECO:0007669"/>
    <property type="project" value="InterPro"/>
</dbReference>
<dbReference type="Gene3D" id="3.40.718.10">
    <property type="entry name" value="Isopropylmalate Dehydrogenase"/>
    <property type="match status" value="1"/>
</dbReference>
<reference evidence="5 6" key="1">
    <citation type="submission" date="2016-02" db="EMBL/GenBank/DDBJ databases">
        <title>Draft Genome for Tepidibacillus decaturensis nov. sp. Strain Z9, an Anaerobic, Moderately Thermophilic and Heterotrophic Bacterium from Deep Subsurface of the Illinois Basin, USA.</title>
        <authorList>
            <person name="Dong Y."/>
            <person name="Chang J.Y."/>
            <person name="Sanford R."/>
            <person name="Fouke B.W."/>
        </authorList>
    </citation>
    <scope>NUCLEOTIDE SEQUENCE [LARGE SCALE GENOMIC DNA]</scope>
    <source>
        <strain evidence="5 6">Z9</strain>
    </source>
</reference>
<dbReference type="EMBL" id="LSKU01000001">
    <property type="protein sequence ID" value="KXG43307.1"/>
    <property type="molecule type" value="Genomic_DNA"/>
</dbReference>
<feature type="domain" description="Phosphate acetyl/butaryl transferase" evidence="4">
    <location>
        <begin position="4"/>
        <end position="74"/>
    </location>
</feature>
<dbReference type="InterPro" id="IPR012147">
    <property type="entry name" value="P_Ac_Bu_trans"/>
</dbReference>
<evidence type="ECO:0000256" key="1">
    <source>
        <dbReference type="ARBA" id="ARBA00005656"/>
    </source>
</evidence>
<gene>
    <name evidence="5" type="ORF">U473_04225</name>
</gene>
<evidence type="ECO:0000259" key="4">
    <source>
        <dbReference type="Pfam" id="PF01515"/>
    </source>
</evidence>
<dbReference type="Pfam" id="PF01515">
    <property type="entry name" value="PTA_PTB"/>
    <property type="match status" value="2"/>
</dbReference>
<dbReference type="AlphaFoldDB" id="A0A135L330"/>
<keyword evidence="2 5" id="KW-0808">Transferase</keyword>
<evidence type="ECO:0000313" key="6">
    <source>
        <dbReference type="Proteomes" id="UP000070352"/>
    </source>
</evidence>
<feature type="domain" description="Phosphate acetyl/butaryl transferase" evidence="4">
    <location>
        <begin position="77"/>
        <end position="294"/>
    </location>
</feature>
<dbReference type="PIRSF" id="PIRSF000428">
    <property type="entry name" value="P_Ac_trans"/>
    <property type="match status" value="1"/>
</dbReference>
<dbReference type="InterPro" id="IPR014079">
    <property type="entry name" value="Phosphate_butyryltransferase"/>
</dbReference>
<evidence type="ECO:0000313" key="5">
    <source>
        <dbReference type="EMBL" id="KXG43307.1"/>
    </source>
</evidence>